<comment type="caution">
    <text evidence="3">The sequence shown here is derived from an EMBL/GenBank/DDBJ whole genome shotgun (WGS) entry which is preliminary data.</text>
</comment>
<keyword evidence="2" id="KW-1133">Transmembrane helix</keyword>
<feature type="compositionally biased region" description="Polar residues" evidence="1">
    <location>
        <begin position="22"/>
        <end position="35"/>
    </location>
</feature>
<keyword evidence="4" id="KW-1185">Reference proteome</keyword>
<evidence type="ECO:0000256" key="1">
    <source>
        <dbReference type="SAM" id="MobiDB-lite"/>
    </source>
</evidence>
<evidence type="ECO:0000313" key="3">
    <source>
        <dbReference type="EMBL" id="GBP48902.1"/>
    </source>
</evidence>
<feature type="compositionally biased region" description="Basic and acidic residues" evidence="1">
    <location>
        <begin position="74"/>
        <end position="85"/>
    </location>
</feature>
<feature type="transmembrane region" description="Helical" evidence="2">
    <location>
        <begin position="43"/>
        <end position="65"/>
    </location>
</feature>
<accession>A0A4C1WEK3</accession>
<dbReference type="EMBL" id="BGZK01000532">
    <property type="protein sequence ID" value="GBP48902.1"/>
    <property type="molecule type" value="Genomic_DNA"/>
</dbReference>
<evidence type="ECO:0000256" key="2">
    <source>
        <dbReference type="SAM" id="Phobius"/>
    </source>
</evidence>
<keyword evidence="2" id="KW-0472">Membrane</keyword>
<dbReference type="AlphaFoldDB" id="A0A4C1WEK3"/>
<gene>
    <name evidence="3" type="ORF">EVAR_98086_1</name>
</gene>
<reference evidence="3 4" key="1">
    <citation type="journal article" date="2019" name="Commun. Biol.">
        <title>The bagworm genome reveals a unique fibroin gene that provides high tensile strength.</title>
        <authorList>
            <person name="Kono N."/>
            <person name="Nakamura H."/>
            <person name="Ohtoshi R."/>
            <person name="Tomita M."/>
            <person name="Numata K."/>
            <person name="Arakawa K."/>
        </authorList>
    </citation>
    <scope>NUCLEOTIDE SEQUENCE [LARGE SCALE GENOMIC DNA]</scope>
</reference>
<organism evidence="3 4">
    <name type="scientific">Eumeta variegata</name>
    <name type="common">Bagworm moth</name>
    <name type="synonym">Eumeta japonica</name>
    <dbReference type="NCBI Taxonomy" id="151549"/>
    <lineage>
        <taxon>Eukaryota</taxon>
        <taxon>Metazoa</taxon>
        <taxon>Ecdysozoa</taxon>
        <taxon>Arthropoda</taxon>
        <taxon>Hexapoda</taxon>
        <taxon>Insecta</taxon>
        <taxon>Pterygota</taxon>
        <taxon>Neoptera</taxon>
        <taxon>Endopterygota</taxon>
        <taxon>Lepidoptera</taxon>
        <taxon>Glossata</taxon>
        <taxon>Ditrysia</taxon>
        <taxon>Tineoidea</taxon>
        <taxon>Psychidae</taxon>
        <taxon>Oiketicinae</taxon>
        <taxon>Eumeta</taxon>
    </lineage>
</organism>
<sequence>MSMLAELRSYVINPPTKEETKTSTGLTRCQNTSGQRAEGGGPLAWRVFIGLEGSALLLAALGLVVHAARPRAATRTEKPRGEARRAPRVLISNDTTDKGRSVAQKLLSSGCRVSSLAAAREAGDKADALVVFGAQPTRRGLDGLATVVSNDVFANMTVMEKARDYVRPGGCLVWVSGGTISGSFEASAAAFEDVLRTQLQLIADNANCEAVWVDRGDPTSQARDILTVILSSMTHNTPQQNSFRSPIRLTLVLWRWLKRFTWHMES</sequence>
<keyword evidence="2" id="KW-0812">Transmembrane</keyword>
<evidence type="ECO:0000313" key="4">
    <source>
        <dbReference type="Proteomes" id="UP000299102"/>
    </source>
</evidence>
<protein>
    <submittedName>
        <fullName evidence="3">Uncharacterized protein</fullName>
    </submittedName>
</protein>
<feature type="region of interest" description="Disordered" evidence="1">
    <location>
        <begin position="71"/>
        <end position="90"/>
    </location>
</feature>
<dbReference type="Proteomes" id="UP000299102">
    <property type="component" value="Unassembled WGS sequence"/>
</dbReference>
<name>A0A4C1WEK3_EUMVA</name>
<dbReference type="OrthoDB" id="7477040at2759"/>
<proteinExistence type="predicted"/>
<feature type="region of interest" description="Disordered" evidence="1">
    <location>
        <begin position="14"/>
        <end position="35"/>
    </location>
</feature>